<dbReference type="InterPro" id="IPR018109">
    <property type="entry name" value="Folylpolyglutamate_synth_CS"/>
</dbReference>
<reference evidence="13" key="1">
    <citation type="submission" date="2016-04" db="EMBL/GenBank/DDBJ databases">
        <authorList>
            <person name="Evans L.H."/>
            <person name="Alamgir A."/>
            <person name="Owens N."/>
            <person name="Weber N.D."/>
            <person name="Virtaneva K."/>
            <person name="Barbian K."/>
            <person name="Babar A."/>
            <person name="Rosenke K."/>
        </authorList>
    </citation>
    <scope>NUCLEOTIDE SEQUENCE</scope>
    <source>
        <strain evidence="13">86</strain>
    </source>
</reference>
<evidence type="ECO:0000259" key="12">
    <source>
        <dbReference type="Pfam" id="PF08245"/>
    </source>
</evidence>
<evidence type="ECO:0000313" key="13">
    <source>
        <dbReference type="EMBL" id="SBV99877.1"/>
    </source>
</evidence>
<comment type="similarity">
    <text evidence="9">Belongs to the MurCDEF family.</text>
</comment>
<dbReference type="Pfam" id="PF08245">
    <property type="entry name" value="Mur_ligase_M"/>
    <property type="match status" value="1"/>
</dbReference>
<organism evidence="13">
    <name type="scientific">uncultured Alphaproteobacteria bacterium</name>
    <dbReference type="NCBI Taxonomy" id="91750"/>
    <lineage>
        <taxon>Bacteria</taxon>
        <taxon>Pseudomonadati</taxon>
        <taxon>Pseudomonadota</taxon>
        <taxon>Alphaproteobacteria</taxon>
        <taxon>environmental samples</taxon>
    </lineage>
</organism>
<dbReference type="SUPFAM" id="SSF51984">
    <property type="entry name" value="MurCD N-terminal domain"/>
    <property type="match status" value="1"/>
</dbReference>
<dbReference type="InterPro" id="IPR036615">
    <property type="entry name" value="Mur_ligase_C_dom_sf"/>
</dbReference>
<comment type="pathway">
    <text evidence="2 9 10">Cell wall biogenesis; peptidoglycan biosynthesis.</text>
</comment>
<dbReference type="InterPro" id="IPR036565">
    <property type="entry name" value="Mur-like_cat_sf"/>
</dbReference>
<dbReference type="SUPFAM" id="SSF53244">
    <property type="entry name" value="MurD-like peptide ligases, peptide-binding domain"/>
    <property type="match status" value="1"/>
</dbReference>
<comment type="function">
    <text evidence="9 10">Cell wall formation. Catalyzes the addition of glutamate to the nucleotide precursor UDP-N-acetylmuramoyl-L-alanine (UMA).</text>
</comment>
<dbReference type="GO" id="GO:0008764">
    <property type="term" value="F:UDP-N-acetylmuramoylalanine-D-glutamate ligase activity"/>
    <property type="evidence" value="ECO:0007669"/>
    <property type="project" value="UniProtKB-UniRule"/>
</dbReference>
<dbReference type="HAMAP" id="MF_00639">
    <property type="entry name" value="MurD"/>
    <property type="match status" value="1"/>
</dbReference>
<evidence type="ECO:0000256" key="9">
    <source>
        <dbReference type="HAMAP-Rule" id="MF_00639"/>
    </source>
</evidence>
<dbReference type="GO" id="GO:0051301">
    <property type="term" value="P:cell division"/>
    <property type="evidence" value="ECO:0007669"/>
    <property type="project" value="UniProtKB-KW"/>
</dbReference>
<evidence type="ECO:0000259" key="11">
    <source>
        <dbReference type="Pfam" id="PF02875"/>
    </source>
</evidence>
<dbReference type="GO" id="GO:0004326">
    <property type="term" value="F:tetrahydrofolylpolyglutamate synthase activity"/>
    <property type="evidence" value="ECO:0007669"/>
    <property type="project" value="InterPro"/>
</dbReference>
<evidence type="ECO:0000256" key="4">
    <source>
        <dbReference type="ARBA" id="ARBA00022598"/>
    </source>
</evidence>
<keyword evidence="5 9" id="KW-0132">Cell division</keyword>
<dbReference type="GO" id="GO:0009252">
    <property type="term" value="P:peptidoglycan biosynthetic process"/>
    <property type="evidence" value="ECO:0007669"/>
    <property type="project" value="UniProtKB-UniRule"/>
</dbReference>
<dbReference type="InterPro" id="IPR013221">
    <property type="entry name" value="Mur_ligase_cen"/>
</dbReference>
<dbReference type="PANTHER" id="PTHR43692">
    <property type="entry name" value="UDP-N-ACETYLMURAMOYLALANINE--D-GLUTAMATE LIGASE"/>
    <property type="match status" value="1"/>
</dbReference>
<dbReference type="EMBL" id="FLUO01000001">
    <property type="protein sequence ID" value="SBV99877.1"/>
    <property type="molecule type" value="Genomic_DNA"/>
</dbReference>
<proteinExistence type="inferred from homology"/>
<keyword evidence="9 10" id="KW-0961">Cell wall biogenesis/degradation</keyword>
<comment type="catalytic activity">
    <reaction evidence="9 10">
        <text>UDP-N-acetyl-alpha-D-muramoyl-L-alanine + D-glutamate + ATP = UDP-N-acetyl-alpha-D-muramoyl-L-alanyl-D-glutamate + ADP + phosphate + H(+)</text>
        <dbReference type="Rhea" id="RHEA:16429"/>
        <dbReference type="ChEBI" id="CHEBI:15378"/>
        <dbReference type="ChEBI" id="CHEBI:29986"/>
        <dbReference type="ChEBI" id="CHEBI:30616"/>
        <dbReference type="ChEBI" id="CHEBI:43474"/>
        <dbReference type="ChEBI" id="CHEBI:83898"/>
        <dbReference type="ChEBI" id="CHEBI:83900"/>
        <dbReference type="ChEBI" id="CHEBI:456216"/>
        <dbReference type="EC" id="6.3.2.9"/>
    </reaction>
</comment>
<dbReference type="GO" id="GO:0071555">
    <property type="term" value="P:cell wall organization"/>
    <property type="evidence" value="ECO:0007669"/>
    <property type="project" value="UniProtKB-KW"/>
</dbReference>
<keyword evidence="4 9" id="KW-0436">Ligase</keyword>
<keyword evidence="3 9" id="KW-0963">Cytoplasm</keyword>
<dbReference type="PROSITE" id="PS01011">
    <property type="entry name" value="FOLYLPOLYGLU_SYNT_1"/>
    <property type="match status" value="1"/>
</dbReference>
<feature type="domain" description="Mur ligase central" evidence="12">
    <location>
        <begin position="113"/>
        <end position="295"/>
    </location>
</feature>
<keyword evidence="9 10" id="KW-0133">Cell shape</keyword>
<dbReference type="InterPro" id="IPR004101">
    <property type="entry name" value="Mur_ligase_C"/>
</dbReference>
<dbReference type="GO" id="GO:0005737">
    <property type="term" value="C:cytoplasm"/>
    <property type="evidence" value="ECO:0007669"/>
    <property type="project" value="UniProtKB-SubCell"/>
</dbReference>
<dbReference type="GO" id="GO:0005524">
    <property type="term" value="F:ATP binding"/>
    <property type="evidence" value="ECO:0007669"/>
    <property type="project" value="UniProtKB-UniRule"/>
</dbReference>
<feature type="binding site" evidence="9">
    <location>
        <begin position="115"/>
        <end position="121"/>
    </location>
    <ligand>
        <name>ATP</name>
        <dbReference type="ChEBI" id="CHEBI:30616"/>
    </ligand>
</feature>
<feature type="domain" description="Mur ligase C-terminal" evidence="11">
    <location>
        <begin position="317"/>
        <end position="433"/>
    </location>
</feature>
<dbReference type="Gene3D" id="3.90.190.20">
    <property type="entry name" value="Mur ligase, C-terminal domain"/>
    <property type="match status" value="1"/>
</dbReference>
<dbReference type="UniPathway" id="UPA00219"/>
<comment type="subcellular location">
    <subcellularLocation>
        <location evidence="1 9 10">Cytoplasm</location>
    </subcellularLocation>
</comment>
<accession>A0A212JKD5</accession>
<dbReference type="NCBIfam" id="TIGR01087">
    <property type="entry name" value="murD"/>
    <property type="match status" value="1"/>
</dbReference>
<name>A0A212JKD5_9PROT</name>
<dbReference type="GO" id="GO:0008360">
    <property type="term" value="P:regulation of cell shape"/>
    <property type="evidence" value="ECO:0007669"/>
    <property type="project" value="UniProtKB-KW"/>
</dbReference>
<dbReference type="PANTHER" id="PTHR43692:SF1">
    <property type="entry name" value="UDP-N-ACETYLMURAMOYLALANINE--D-GLUTAMATE LIGASE"/>
    <property type="match status" value="1"/>
</dbReference>
<keyword evidence="6 9" id="KW-0547">Nucleotide-binding</keyword>
<protein>
    <recommendedName>
        <fullName evidence="9 10">UDP-N-acetylmuramoylalanine--D-glutamate ligase</fullName>
        <ecNumber evidence="9 10">6.3.2.9</ecNumber>
    </recommendedName>
    <alternativeName>
        <fullName evidence="9">D-glutamic acid-adding enzyme</fullName>
    </alternativeName>
    <alternativeName>
        <fullName evidence="9">UDP-N-acetylmuramoyl-L-alanyl-D-glutamate synthetase</fullName>
    </alternativeName>
</protein>
<evidence type="ECO:0000256" key="3">
    <source>
        <dbReference type="ARBA" id="ARBA00022490"/>
    </source>
</evidence>
<evidence type="ECO:0000256" key="10">
    <source>
        <dbReference type="RuleBase" id="RU003664"/>
    </source>
</evidence>
<keyword evidence="7 9" id="KW-0067">ATP-binding</keyword>
<dbReference type="InterPro" id="IPR005762">
    <property type="entry name" value="MurD"/>
</dbReference>
<dbReference type="AlphaFoldDB" id="A0A212JKD5"/>
<gene>
    <name evidence="9 13" type="primary">murD</name>
    <name evidence="13" type="ORF">KL86APRO_11227</name>
</gene>
<dbReference type="Gene3D" id="3.40.50.720">
    <property type="entry name" value="NAD(P)-binding Rossmann-like Domain"/>
    <property type="match status" value="1"/>
</dbReference>
<evidence type="ECO:0000256" key="1">
    <source>
        <dbReference type="ARBA" id="ARBA00004496"/>
    </source>
</evidence>
<evidence type="ECO:0000256" key="5">
    <source>
        <dbReference type="ARBA" id="ARBA00022618"/>
    </source>
</evidence>
<evidence type="ECO:0000256" key="6">
    <source>
        <dbReference type="ARBA" id="ARBA00022741"/>
    </source>
</evidence>
<evidence type="ECO:0000256" key="2">
    <source>
        <dbReference type="ARBA" id="ARBA00004752"/>
    </source>
</evidence>
<evidence type="ECO:0000256" key="8">
    <source>
        <dbReference type="ARBA" id="ARBA00023306"/>
    </source>
</evidence>
<evidence type="ECO:0000256" key="7">
    <source>
        <dbReference type="ARBA" id="ARBA00022840"/>
    </source>
</evidence>
<dbReference type="Pfam" id="PF02875">
    <property type="entry name" value="Mur_ligase_C"/>
    <property type="match status" value="1"/>
</dbReference>
<dbReference type="SUPFAM" id="SSF53623">
    <property type="entry name" value="MurD-like peptide ligases, catalytic domain"/>
    <property type="match status" value="1"/>
</dbReference>
<keyword evidence="9 10" id="KW-0573">Peptidoglycan synthesis</keyword>
<sequence>MIPLSGVEGKTFVVVGLGKSGAGAAHALGAAGATVLAWDDKPELRAAAGAAALADPGAIDWAKVEAVVWSPGIPHTLPKPHPLALAARAHGVPLVCDVDLLARAKPECLFVGVTGTNGKSTTTSLIAHILTRAGRRCAAGGNLGTAALELDDLPAGGVYVLELSSYQLELVPSLRPNVAVHLNVSPDHLDRHGDLAGYAAAKRRLFDHPAANATAIVGVDDAESRGIADGVRAQGGWRLLPLATEATAEGGVYALGGHLVDAAHGAAEQILDLAEVPALTGRHNAQNAAAAYAAVRALGVGPADAVAGIRSFPGLAHRQERVGEANGVLYVNDSKATNADATEKALTAYDTMFWIIGGLPKAGGITPLKRYFRRVVKAYLIGEAAEAFAATIGDDIPFAHCGTLDVATARAAADAEAFARAHPGTRPVVMLSPACASWDQFKSFEHRGDVFRDLVRTRIAVEARP</sequence>
<dbReference type="Gene3D" id="3.40.1190.10">
    <property type="entry name" value="Mur-like, catalytic domain"/>
    <property type="match status" value="1"/>
</dbReference>
<keyword evidence="8 9" id="KW-0131">Cell cycle</keyword>
<dbReference type="EC" id="6.3.2.9" evidence="9 10"/>